<evidence type="ECO:0000259" key="1">
    <source>
        <dbReference type="Pfam" id="PF13784"/>
    </source>
</evidence>
<dbReference type="STRING" id="1232681.ADIS_0066"/>
<dbReference type="Pfam" id="PF13784">
    <property type="entry name" value="Fic_N"/>
    <property type="match status" value="1"/>
</dbReference>
<name>R7ZZL7_9BACT</name>
<reference evidence="2 3" key="1">
    <citation type="submission" date="2013-02" db="EMBL/GenBank/DDBJ databases">
        <title>A novel strain isolated from Lonar lake, Maharashtra, India.</title>
        <authorList>
            <person name="Singh A."/>
        </authorList>
    </citation>
    <scope>NUCLEOTIDE SEQUENCE [LARGE SCALE GENOMIC DNA]</scope>
    <source>
        <strain evidence="2 3">AK24</strain>
    </source>
</reference>
<sequence>MQEAKASSEVENIITTNDELYKSLVEDEVLLQFYDIASSRV</sequence>
<feature type="domain" description="Fic/DOC N-terminal" evidence="1">
    <location>
        <begin position="1"/>
        <end position="28"/>
    </location>
</feature>
<dbReference type="PATRIC" id="fig|1288963.3.peg.66"/>
<dbReference type="Proteomes" id="UP000013909">
    <property type="component" value="Unassembled WGS sequence"/>
</dbReference>
<dbReference type="InterPro" id="IPR025758">
    <property type="entry name" value="Fic/DOC_N"/>
</dbReference>
<proteinExistence type="predicted"/>
<keyword evidence="3" id="KW-1185">Reference proteome</keyword>
<accession>R7ZZL7</accession>
<dbReference type="AlphaFoldDB" id="R7ZZL7"/>
<gene>
    <name evidence="2" type="ORF">ADIS_0066</name>
</gene>
<organism evidence="2 3">
    <name type="scientific">Lunatimonas lonarensis</name>
    <dbReference type="NCBI Taxonomy" id="1232681"/>
    <lineage>
        <taxon>Bacteria</taxon>
        <taxon>Pseudomonadati</taxon>
        <taxon>Bacteroidota</taxon>
        <taxon>Cytophagia</taxon>
        <taxon>Cytophagales</taxon>
        <taxon>Cyclobacteriaceae</taxon>
    </lineage>
</organism>
<comment type="caution">
    <text evidence="2">The sequence shown here is derived from an EMBL/GenBank/DDBJ whole genome shotgun (WGS) entry which is preliminary data.</text>
</comment>
<dbReference type="EMBL" id="AQHR01000001">
    <property type="protein sequence ID" value="EON79499.1"/>
    <property type="molecule type" value="Genomic_DNA"/>
</dbReference>
<protein>
    <recommendedName>
        <fullName evidence="1">Fic/DOC N-terminal domain-containing protein</fullName>
    </recommendedName>
</protein>
<evidence type="ECO:0000313" key="3">
    <source>
        <dbReference type="Proteomes" id="UP000013909"/>
    </source>
</evidence>
<evidence type="ECO:0000313" key="2">
    <source>
        <dbReference type="EMBL" id="EON79499.1"/>
    </source>
</evidence>